<organism evidence="12 13">
    <name type="scientific">Dipteronia dyeriana</name>
    <dbReference type="NCBI Taxonomy" id="168575"/>
    <lineage>
        <taxon>Eukaryota</taxon>
        <taxon>Viridiplantae</taxon>
        <taxon>Streptophyta</taxon>
        <taxon>Embryophyta</taxon>
        <taxon>Tracheophyta</taxon>
        <taxon>Spermatophyta</taxon>
        <taxon>Magnoliopsida</taxon>
        <taxon>eudicotyledons</taxon>
        <taxon>Gunneridae</taxon>
        <taxon>Pentapetalae</taxon>
        <taxon>rosids</taxon>
        <taxon>malvids</taxon>
        <taxon>Sapindales</taxon>
        <taxon>Sapindaceae</taxon>
        <taxon>Hippocastanoideae</taxon>
        <taxon>Acereae</taxon>
        <taxon>Dipteronia</taxon>
    </lineage>
</organism>
<evidence type="ECO:0000313" key="13">
    <source>
        <dbReference type="Proteomes" id="UP001280121"/>
    </source>
</evidence>
<dbReference type="PROSITE" id="PS00131">
    <property type="entry name" value="CARBOXYPEPT_SER_SER"/>
    <property type="match status" value="1"/>
</dbReference>
<comment type="subcellular location">
    <subcellularLocation>
        <location evidence="1">Secreted</location>
    </subcellularLocation>
</comment>
<evidence type="ECO:0000256" key="3">
    <source>
        <dbReference type="ARBA" id="ARBA00022525"/>
    </source>
</evidence>
<dbReference type="InterPro" id="IPR029058">
    <property type="entry name" value="AB_hydrolase_fold"/>
</dbReference>
<keyword evidence="13" id="KW-1185">Reference proteome</keyword>
<evidence type="ECO:0000256" key="10">
    <source>
        <dbReference type="ARBA" id="ARBA00037399"/>
    </source>
</evidence>
<dbReference type="GO" id="GO:0006508">
    <property type="term" value="P:proteolysis"/>
    <property type="evidence" value="ECO:0007669"/>
    <property type="project" value="UniProtKB-KW"/>
</dbReference>
<dbReference type="InterPro" id="IPR018202">
    <property type="entry name" value="Ser_caboxypep_ser_AS"/>
</dbReference>
<accession>A0AAE0CR51</accession>
<dbReference type="FunFam" id="3.40.50.1820:FF:000030">
    <property type="entry name" value="Carboxypeptidase"/>
    <property type="match status" value="1"/>
</dbReference>
<comment type="caution">
    <text evidence="12">The sequence shown here is derived from an EMBL/GenBank/DDBJ whole genome shotgun (WGS) entry which is preliminary data.</text>
</comment>
<dbReference type="Gene3D" id="3.40.50.11320">
    <property type="match status" value="1"/>
</dbReference>
<dbReference type="GO" id="GO:0004185">
    <property type="term" value="F:serine-type carboxypeptidase activity"/>
    <property type="evidence" value="ECO:0007669"/>
    <property type="project" value="UniProtKB-UniRule"/>
</dbReference>
<reference evidence="12" key="1">
    <citation type="journal article" date="2023" name="Plant J.">
        <title>Genome sequences and population genomics provide insights into the demographic history, inbreeding, and mutation load of two 'living fossil' tree species of Dipteronia.</title>
        <authorList>
            <person name="Feng Y."/>
            <person name="Comes H.P."/>
            <person name="Chen J."/>
            <person name="Zhu S."/>
            <person name="Lu R."/>
            <person name="Zhang X."/>
            <person name="Li P."/>
            <person name="Qiu J."/>
            <person name="Olsen K.M."/>
            <person name="Qiu Y."/>
        </authorList>
    </citation>
    <scope>NUCLEOTIDE SEQUENCE</scope>
    <source>
        <strain evidence="12">KIB01</strain>
    </source>
</reference>
<dbReference type="FunFam" id="3.40.50.11320:FF:000001">
    <property type="entry name" value="Carboxypeptidase"/>
    <property type="match status" value="1"/>
</dbReference>
<name>A0AAE0CR51_9ROSI</name>
<evidence type="ECO:0000256" key="11">
    <source>
        <dbReference type="RuleBase" id="RU361156"/>
    </source>
</evidence>
<dbReference type="PANTHER" id="PTHR11802:SF470">
    <property type="entry name" value="CARBOXYPEPTIDASE"/>
    <property type="match status" value="1"/>
</dbReference>
<dbReference type="Gene3D" id="3.40.50.1820">
    <property type="entry name" value="alpha/beta hydrolase"/>
    <property type="match status" value="1"/>
</dbReference>
<keyword evidence="7 11" id="KW-0378">Hydrolase</keyword>
<dbReference type="Gene3D" id="6.10.250.940">
    <property type="match status" value="1"/>
</dbReference>
<evidence type="ECO:0000256" key="2">
    <source>
        <dbReference type="ARBA" id="ARBA00009431"/>
    </source>
</evidence>
<dbReference type="Pfam" id="PF00450">
    <property type="entry name" value="Peptidase_S10"/>
    <property type="match status" value="1"/>
</dbReference>
<dbReference type="AlphaFoldDB" id="A0AAE0CR51"/>
<keyword evidence="4 11" id="KW-0121">Carboxypeptidase</keyword>
<evidence type="ECO:0000256" key="8">
    <source>
        <dbReference type="ARBA" id="ARBA00023157"/>
    </source>
</evidence>
<comment type="similarity">
    <text evidence="2 11">Belongs to the peptidase S10 family.</text>
</comment>
<dbReference type="GO" id="GO:0005576">
    <property type="term" value="C:extracellular region"/>
    <property type="evidence" value="ECO:0007669"/>
    <property type="project" value="UniProtKB-SubCell"/>
</dbReference>
<keyword evidence="5 11" id="KW-0645">Protease</keyword>
<protein>
    <recommendedName>
        <fullName evidence="11">Carboxypeptidase</fullName>
        <ecNumber evidence="11">3.4.16.-</ecNumber>
    </recommendedName>
</protein>
<dbReference type="Proteomes" id="UP001280121">
    <property type="component" value="Unassembled WGS sequence"/>
</dbReference>
<dbReference type="PRINTS" id="PR00724">
    <property type="entry name" value="CRBOXYPTASEC"/>
</dbReference>
<keyword evidence="6" id="KW-0732">Signal</keyword>
<evidence type="ECO:0000256" key="7">
    <source>
        <dbReference type="ARBA" id="ARBA00022801"/>
    </source>
</evidence>
<keyword evidence="3" id="KW-0964">Secreted</keyword>
<dbReference type="PANTHER" id="PTHR11802">
    <property type="entry name" value="SERINE PROTEASE FAMILY S10 SERINE CARBOXYPEPTIDASE"/>
    <property type="match status" value="1"/>
</dbReference>
<dbReference type="EC" id="3.4.16.-" evidence="11"/>
<evidence type="ECO:0000256" key="1">
    <source>
        <dbReference type="ARBA" id="ARBA00004613"/>
    </source>
</evidence>
<keyword evidence="8" id="KW-1015">Disulfide bond</keyword>
<dbReference type="FunFam" id="3.40.50.12670:FF:000002">
    <property type="entry name" value="Carboxypeptidase"/>
    <property type="match status" value="1"/>
</dbReference>
<dbReference type="GO" id="GO:0005773">
    <property type="term" value="C:vacuole"/>
    <property type="evidence" value="ECO:0007669"/>
    <property type="project" value="TreeGrafter"/>
</dbReference>
<dbReference type="SUPFAM" id="SSF53474">
    <property type="entry name" value="alpha/beta-Hydrolases"/>
    <property type="match status" value="1"/>
</dbReference>
<evidence type="ECO:0000313" key="12">
    <source>
        <dbReference type="EMBL" id="KAK2660387.1"/>
    </source>
</evidence>
<dbReference type="InterPro" id="IPR001563">
    <property type="entry name" value="Peptidase_S10"/>
</dbReference>
<evidence type="ECO:0000256" key="9">
    <source>
        <dbReference type="ARBA" id="ARBA00023180"/>
    </source>
</evidence>
<proteinExistence type="inferred from homology"/>
<evidence type="ECO:0000256" key="4">
    <source>
        <dbReference type="ARBA" id="ARBA00022645"/>
    </source>
</evidence>
<gene>
    <name evidence="12" type="ORF">Ddye_006920</name>
</gene>
<sequence>MVAAAYFLLLPNSFPHFISCNANQIDNLNRLLKSRRSSNPPWDESWSLTELDDDSNNRHYSPVYVGPQDGLMEADKIDALPGQPKGVDFNQYAGYVNVDPKTGKSLFYHFVESPQNSSTKPLVLWLNGGPGCSSIGNGALEELGPFRVNSDGKTLFRNEYARNNVANVIFLESLVGTGFSYSNNSTDYSNNGDKSTAEDSYTFLVNWLERFPQYKTRDFFVSGESYAGHFVPQLAYTILAKNKNTNQTVINIQGIALSIGNAWIDDSAGYKGMYDYFWTHALNSDETIAGINKHCNFTNHDQSSTCIQYLEQVTEEAGNLDIYNIYAPLCKSSAPKSPSSTGSVKDFDPCSDKYVNSYLNLVEVQTALHAKSTNWSACRPLKWSDSPTTVLPTIQQLIASGISVWIYSGDIDARIPVTSSRYSINVLNLLVETAWRPWYSSGEVGGYVVGYKGMTFITVRGSGHMVPTNQPERALTMISSFLQGKLPR</sequence>
<evidence type="ECO:0000256" key="5">
    <source>
        <dbReference type="ARBA" id="ARBA00022670"/>
    </source>
</evidence>
<evidence type="ECO:0000256" key="6">
    <source>
        <dbReference type="ARBA" id="ARBA00022729"/>
    </source>
</evidence>
<keyword evidence="9" id="KW-0325">Glycoprotein</keyword>
<dbReference type="EMBL" id="JANJYI010000002">
    <property type="protein sequence ID" value="KAK2660387.1"/>
    <property type="molecule type" value="Genomic_DNA"/>
</dbReference>
<comment type="function">
    <text evidence="10">Probable carboxypeptidase.</text>
</comment>